<comment type="caution">
    <text evidence="2">The sequence shown here is derived from an EMBL/GenBank/DDBJ whole genome shotgun (WGS) entry which is preliminary data.</text>
</comment>
<protein>
    <submittedName>
        <fullName evidence="2">Membrane protein</fullName>
    </submittedName>
</protein>
<keyword evidence="1" id="KW-1133">Transmembrane helix</keyword>
<feature type="transmembrane region" description="Helical" evidence="1">
    <location>
        <begin position="132"/>
        <end position="150"/>
    </location>
</feature>
<sequence>MERMCSLILLEIKKKKFMKSLLISMVGMIPLLMFFTGINKSIDSSRIVLSTIPYLILANGCFCLTQDFSNKTDRIIFTGVFKKWEILVSKLISLFFIGLSYIVFYEIVLVLYNLYINKDISSIISFSGILNNIYTVIIYTFTLGSFMLMVSICIRNSIFTGIITYVCFFNLTLVVFSQILSSNKGEVLKSIIRNSPFYILNTGFNSFKYTFNQSVIMVIGGVIFLALACVIINRKNI</sequence>
<feature type="transmembrane region" description="Helical" evidence="1">
    <location>
        <begin position="86"/>
        <end position="112"/>
    </location>
</feature>
<proteinExistence type="predicted"/>
<feature type="transmembrane region" description="Helical" evidence="1">
    <location>
        <begin position="162"/>
        <end position="180"/>
    </location>
</feature>
<feature type="transmembrane region" description="Helical" evidence="1">
    <location>
        <begin position="44"/>
        <end position="65"/>
    </location>
</feature>
<keyword evidence="1" id="KW-0812">Transmembrane</keyword>
<dbReference type="Proteomes" id="UP000030012">
    <property type="component" value="Unassembled WGS sequence"/>
</dbReference>
<evidence type="ECO:0000256" key="1">
    <source>
        <dbReference type="SAM" id="Phobius"/>
    </source>
</evidence>
<evidence type="ECO:0000313" key="3">
    <source>
        <dbReference type="Proteomes" id="UP000030012"/>
    </source>
</evidence>
<gene>
    <name evidence="2" type="ORF">Z968_08505</name>
</gene>
<organism evidence="2 3">
    <name type="scientific">Clostridium novyi A str. 4552</name>
    <dbReference type="NCBI Taxonomy" id="1444289"/>
    <lineage>
        <taxon>Bacteria</taxon>
        <taxon>Bacillati</taxon>
        <taxon>Bacillota</taxon>
        <taxon>Clostridia</taxon>
        <taxon>Eubacteriales</taxon>
        <taxon>Clostridiaceae</taxon>
        <taxon>Clostridium</taxon>
    </lineage>
</organism>
<dbReference type="AlphaFoldDB" id="A0A0A0I505"/>
<accession>A0A0A0I505</accession>
<feature type="transmembrane region" description="Helical" evidence="1">
    <location>
        <begin position="21"/>
        <end position="38"/>
    </location>
</feature>
<dbReference type="OrthoDB" id="1893191at2"/>
<dbReference type="EMBL" id="JENJ01000034">
    <property type="protein sequence ID" value="KGM95688.1"/>
    <property type="molecule type" value="Genomic_DNA"/>
</dbReference>
<keyword evidence="1" id="KW-0472">Membrane</keyword>
<name>A0A0A0I505_CLONO</name>
<evidence type="ECO:0000313" key="2">
    <source>
        <dbReference type="EMBL" id="KGM95688.1"/>
    </source>
</evidence>
<feature type="transmembrane region" description="Helical" evidence="1">
    <location>
        <begin position="214"/>
        <end position="232"/>
    </location>
</feature>
<reference evidence="2 3" key="1">
    <citation type="submission" date="2014-01" db="EMBL/GenBank/DDBJ databases">
        <title>Plasmidome dynamics in the species complex Clostridium novyi sensu lato converts strains of independent lineages into distinctly different pathogens.</title>
        <authorList>
            <person name="Skarin H."/>
            <person name="Segerman B."/>
        </authorList>
    </citation>
    <scope>NUCLEOTIDE SEQUENCE [LARGE SCALE GENOMIC DNA]</scope>
    <source>
        <strain evidence="2 3">4552</strain>
    </source>
</reference>